<evidence type="ECO:0000313" key="2">
    <source>
        <dbReference type="EMBL" id="KFD47480.1"/>
    </source>
</evidence>
<organism evidence="2 3">
    <name type="scientific">Trichuris suis</name>
    <name type="common">pig whipworm</name>
    <dbReference type="NCBI Taxonomy" id="68888"/>
    <lineage>
        <taxon>Eukaryota</taxon>
        <taxon>Metazoa</taxon>
        <taxon>Ecdysozoa</taxon>
        <taxon>Nematoda</taxon>
        <taxon>Enoplea</taxon>
        <taxon>Dorylaimia</taxon>
        <taxon>Trichinellida</taxon>
        <taxon>Trichuridae</taxon>
        <taxon>Trichuris</taxon>
    </lineage>
</organism>
<dbReference type="AlphaFoldDB" id="A0A085LR84"/>
<evidence type="ECO:0000256" key="1">
    <source>
        <dbReference type="SAM" id="Phobius"/>
    </source>
</evidence>
<evidence type="ECO:0000313" key="3">
    <source>
        <dbReference type="Proteomes" id="UP000030764"/>
    </source>
</evidence>
<keyword evidence="1" id="KW-0472">Membrane</keyword>
<dbReference type="Proteomes" id="UP000030764">
    <property type="component" value="Unassembled WGS sequence"/>
</dbReference>
<keyword evidence="1" id="KW-1133">Transmembrane helix</keyword>
<feature type="transmembrane region" description="Helical" evidence="1">
    <location>
        <begin position="130"/>
        <end position="147"/>
    </location>
</feature>
<reference evidence="2 3" key="1">
    <citation type="journal article" date="2014" name="Nat. Genet.">
        <title>Genome and transcriptome of the porcine whipworm Trichuris suis.</title>
        <authorList>
            <person name="Jex A.R."/>
            <person name="Nejsum P."/>
            <person name="Schwarz E.M."/>
            <person name="Hu L."/>
            <person name="Young N.D."/>
            <person name="Hall R.S."/>
            <person name="Korhonen P.K."/>
            <person name="Liao S."/>
            <person name="Thamsborg S."/>
            <person name="Xia J."/>
            <person name="Xu P."/>
            <person name="Wang S."/>
            <person name="Scheerlinck J.P."/>
            <person name="Hofmann A."/>
            <person name="Sternberg P.W."/>
            <person name="Wang J."/>
            <person name="Gasser R.B."/>
        </authorList>
    </citation>
    <scope>NUCLEOTIDE SEQUENCE [LARGE SCALE GENOMIC DNA]</scope>
    <source>
        <strain evidence="2">DCEP-RM93M</strain>
    </source>
</reference>
<dbReference type="EMBL" id="KL363325">
    <property type="protein sequence ID" value="KFD47480.1"/>
    <property type="molecule type" value="Genomic_DNA"/>
</dbReference>
<protein>
    <submittedName>
        <fullName evidence="2">Uncharacterized protein</fullName>
    </submittedName>
</protein>
<keyword evidence="1" id="KW-0812">Transmembrane</keyword>
<accession>A0A085LR84</accession>
<gene>
    <name evidence="2" type="ORF">M513_11641</name>
</gene>
<name>A0A085LR84_9BILA</name>
<sequence length="153" mass="17838">MGPELRKLYRERGSRANCRLCRVGLHGTTGHQFSRTWTTSNDVQSSRRKATKLLSGCKFLTLVLEEFKQSRLCGFDFRLCFIGILVSKKDIIDCSPSLRATMDIRDNIHHFLFQGLDHGKHFFKTSERQLISFLIIQSAFVFFFFFLRCSFLL</sequence>
<proteinExistence type="predicted"/>
<keyword evidence="3" id="KW-1185">Reference proteome</keyword>